<gene>
    <name evidence="1" type="ORF">ERS007739_01205</name>
</gene>
<comment type="caution">
    <text evidence="1">The sequence shown here is derived from an EMBL/GenBank/DDBJ whole genome shotgun (WGS) entry which is preliminary data.</text>
</comment>
<sequence>MPLATYLGHCHTRANINALIAMEPRHQLADLLAQHRGQRRRLRLNQHHIHTETAQTGSHLAADETGPHHHGVPCGGCMLAQCHALVERPEHPNAIKVGKRWNTPGHQTSRDDELVVAEHRTVGQRYRLFSRVQADGSRPQPKCDVLFVVELAGFEGHIVDLAAQHLLG</sequence>
<name>A0A655EC98_MYCTX</name>
<dbReference type="Proteomes" id="UP000039021">
    <property type="component" value="Unassembled WGS sequence"/>
</dbReference>
<evidence type="ECO:0000313" key="2">
    <source>
        <dbReference type="Proteomes" id="UP000039021"/>
    </source>
</evidence>
<protein>
    <submittedName>
        <fullName evidence="1">Uncharacterized protein</fullName>
    </submittedName>
</protein>
<evidence type="ECO:0000313" key="1">
    <source>
        <dbReference type="EMBL" id="COX38705.1"/>
    </source>
</evidence>
<dbReference type="EMBL" id="CSBK01000427">
    <property type="protein sequence ID" value="COX38705.1"/>
    <property type="molecule type" value="Genomic_DNA"/>
</dbReference>
<accession>A0A655EC98</accession>
<proteinExistence type="predicted"/>
<dbReference type="AlphaFoldDB" id="A0A655EC98"/>
<reference evidence="2" key="1">
    <citation type="submission" date="2015-03" db="EMBL/GenBank/DDBJ databases">
        <authorList>
            <consortium name="Pathogen Informatics"/>
        </authorList>
    </citation>
    <scope>NUCLEOTIDE SEQUENCE [LARGE SCALE GENOMIC DNA]</scope>
    <source>
        <strain evidence="2">N09902308</strain>
    </source>
</reference>
<organism evidence="1 2">
    <name type="scientific">Mycobacterium tuberculosis</name>
    <dbReference type="NCBI Taxonomy" id="1773"/>
    <lineage>
        <taxon>Bacteria</taxon>
        <taxon>Bacillati</taxon>
        <taxon>Actinomycetota</taxon>
        <taxon>Actinomycetes</taxon>
        <taxon>Mycobacteriales</taxon>
        <taxon>Mycobacteriaceae</taxon>
        <taxon>Mycobacterium</taxon>
        <taxon>Mycobacterium tuberculosis complex</taxon>
    </lineage>
</organism>